<dbReference type="EC" id="6.5.1.1" evidence="3"/>
<dbReference type="PATRIC" id="fig|113653.22.peg.660"/>
<dbReference type="SUPFAM" id="SSF56091">
    <property type="entry name" value="DNA ligase/mRNA capping enzyme, catalytic domain"/>
    <property type="match status" value="1"/>
</dbReference>
<name>A0A0F7DC05_9EURY</name>
<evidence type="ECO:0000313" key="3">
    <source>
        <dbReference type="EMBL" id="AKG92001.1"/>
    </source>
</evidence>
<dbReference type="KEGG" id="gah:GAH_00660"/>
<dbReference type="Pfam" id="PF09414">
    <property type="entry name" value="RNA_ligase"/>
    <property type="match status" value="1"/>
</dbReference>
<dbReference type="Gene3D" id="3.30.1490.70">
    <property type="match status" value="1"/>
</dbReference>
<dbReference type="OrthoDB" id="14524at2157"/>
<dbReference type="InterPro" id="IPR041596">
    <property type="entry name" value="Lig_Pab1020_C"/>
</dbReference>
<evidence type="ECO:0000259" key="2">
    <source>
        <dbReference type="Pfam" id="PF18330"/>
    </source>
</evidence>
<organism evidence="3 4">
    <name type="scientific">Geoglobus ahangari</name>
    <dbReference type="NCBI Taxonomy" id="113653"/>
    <lineage>
        <taxon>Archaea</taxon>
        <taxon>Methanobacteriati</taxon>
        <taxon>Methanobacteriota</taxon>
        <taxon>Archaeoglobi</taxon>
        <taxon>Archaeoglobales</taxon>
        <taxon>Archaeoglobaceae</taxon>
        <taxon>Geoglobus</taxon>
    </lineage>
</organism>
<dbReference type="InterPro" id="IPR021122">
    <property type="entry name" value="RNA_ligase_dom_REL/Rnl2"/>
</dbReference>
<dbReference type="Pfam" id="PF18330">
    <property type="entry name" value="Lig_C"/>
    <property type="match status" value="1"/>
</dbReference>
<keyword evidence="3" id="KW-0436">Ligase</keyword>
<evidence type="ECO:0000313" key="4">
    <source>
        <dbReference type="Proteomes" id="UP000034723"/>
    </source>
</evidence>
<dbReference type="Gene3D" id="3.30.70.2160">
    <property type="match status" value="1"/>
</dbReference>
<dbReference type="NCBIfam" id="TIGR01209">
    <property type="entry name" value="RNA ligase"/>
    <property type="match status" value="1"/>
</dbReference>
<gene>
    <name evidence="3" type="ORF">GAH_00660</name>
</gene>
<dbReference type="CDD" id="cd07894">
    <property type="entry name" value="Adenylation_RNA_ligase"/>
    <property type="match status" value="1"/>
</dbReference>
<dbReference type="HOGENOM" id="CLU_061502_0_0_2"/>
<dbReference type="RefSeq" id="WP_048094670.1">
    <property type="nucleotide sequence ID" value="NZ_CP011267.1"/>
</dbReference>
<evidence type="ECO:0000259" key="1">
    <source>
        <dbReference type="Pfam" id="PF09414"/>
    </source>
</evidence>
<dbReference type="EMBL" id="CP011267">
    <property type="protein sequence ID" value="AKG92001.1"/>
    <property type="molecule type" value="Genomic_DNA"/>
</dbReference>
<protein>
    <submittedName>
        <fullName evidence="3">ATP dependent DNA ligase</fullName>
        <ecNumber evidence="3">6.5.1.1</ecNumber>
    </submittedName>
</protein>
<dbReference type="InterPro" id="IPR001072">
    <property type="entry name" value="RNA_ligase_Pab1020"/>
</dbReference>
<keyword evidence="4" id="KW-1185">Reference proteome</keyword>
<sequence>MFVSEALGLSRHAGRKLEEKNILRRAFIPHPFFSDVIEALRFDRKFGEIEEGSLVAKTVNGVRVVRGFPKIRRALTLKPTIRKHFEKEVAVEEKMNGYNVRIARFGKNLYAMTRRGYICPYTTEKARELVNPDFFKDHPNLVLCCEAVGEESPFVPKSLYGIERLDFFVFDIREERTNTPLSIEEKIRLCEEYGLKYAPLLGVFDVRTAHEEVREIIERLGREGREGVVMKDPEMRLEPLKYTTSETNAGDLRYAFRYFNDYGKDFMFSRIVREGFQSFEFNESEEEFRERCLRLGMAILEPMVRSIREVAEGGKVVERVRLRFREFEVMNLFLEHMRSTGVDFEVADIRKDGGEIVIWIERIMRSTTDKIRNHLEGNPW</sequence>
<dbReference type="AlphaFoldDB" id="A0A0F7DC05"/>
<dbReference type="PRINTS" id="PR01048">
    <property type="entry name" value="Y414FAMILY"/>
</dbReference>
<dbReference type="Gene3D" id="3.30.470.30">
    <property type="entry name" value="DNA ligase/mRNA capping enzyme"/>
    <property type="match status" value="1"/>
</dbReference>
<accession>A0A0F7DC05</accession>
<dbReference type="GeneID" id="24803240"/>
<reference evidence="3 4" key="1">
    <citation type="submission" date="2015-04" db="EMBL/GenBank/DDBJ databases">
        <title>The complete genome sequence of the hyperthermophilic, obligate iron-reducing archaeon Geoglobus ahangari strain 234T.</title>
        <authorList>
            <person name="Manzella M.P."/>
            <person name="Holmes D.E."/>
            <person name="Rocheleau J.M."/>
            <person name="Chung A."/>
            <person name="Reguera G."/>
            <person name="Kashefi K."/>
        </authorList>
    </citation>
    <scope>NUCLEOTIDE SEQUENCE [LARGE SCALE GENOMIC DNA]</scope>
    <source>
        <strain evidence="3 4">234</strain>
    </source>
</reference>
<proteinExistence type="predicted"/>
<dbReference type="InParanoid" id="A0A0F7DC05"/>
<feature type="domain" description="RNA ligase" evidence="1">
    <location>
        <begin position="87"/>
        <end position="243"/>
    </location>
</feature>
<dbReference type="Proteomes" id="UP000034723">
    <property type="component" value="Chromosome"/>
</dbReference>
<dbReference type="STRING" id="113653.GAH_00660"/>
<dbReference type="GO" id="GO:0003910">
    <property type="term" value="F:DNA ligase (ATP) activity"/>
    <property type="evidence" value="ECO:0007669"/>
    <property type="project" value="UniProtKB-EC"/>
</dbReference>
<dbReference type="Gene3D" id="3.10.450.740">
    <property type="match status" value="1"/>
</dbReference>
<feature type="domain" description="RNA ligase Pab1020 C-terminal" evidence="2">
    <location>
        <begin position="254"/>
        <end position="378"/>
    </location>
</feature>